<proteinExistence type="inferred from homology"/>
<evidence type="ECO:0000256" key="4">
    <source>
        <dbReference type="ARBA" id="ARBA00023163"/>
    </source>
</evidence>
<dbReference type="GO" id="GO:0032993">
    <property type="term" value="C:protein-DNA complex"/>
    <property type="evidence" value="ECO:0007669"/>
    <property type="project" value="TreeGrafter"/>
</dbReference>
<evidence type="ECO:0000313" key="6">
    <source>
        <dbReference type="EMBL" id="ALG08256.1"/>
    </source>
</evidence>
<dbReference type="Pfam" id="PF03466">
    <property type="entry name" value="LysR_substrate"/>
    <property type="match status" value="1"/>
</dbReference>
<dbReference type="EMBL" id="CP012752">
    <property type="protein sequence ID" value="ALG08256.1"/>
    <property type="molecule type" value="Genomic_DNA"/>
</dbReference>
<organism evidence="6 7">
    <name type="scientific">Kibdelosporangium phytohabitans</name>
    <dbReference type="NCBI Taxonomy" id="860235"/>
    <lineage>
        <taxon>Bacteria</taxon>
        <taxon>Bacillati</taxon>
        <taxon>Actinomycetota</taxon>
        <taxon>Actinomycetes</taxon>
        <taxon>Pseudonocardiales</taxon>
        <taxon>Pseudonocardiaceae</taxon>
        <taxon>Kibdelosporangium</taxon>
    </lineage>
</organism>
<gene>
    <name evidence="6" type="ORF">AOZ06_16255</name>
</gene>
<dbReference type="SUPFAM" id="SSF46785">
    <property type="entry name" value="Winged helix' DNA-binding domain"/>
    <property type="match status" value="1"/>
</dbReference>
<dbReference type="RefSeq" id="WP_054290163.1">
    <property type="nucleotide sequence ID" value="NZ_CP012752.1"/>
</dbReference>
<dbReference type="Proteomes" id="UP000063699">
    <property type="component" value="Chromosome"/>
</dbReference>
<feature type="domain" description="HTH lysR-type" evidence="5">
    <location>
        <begin position="1"/>
        <end position="58"/>
    </location>
</feature>
<evidence type="ECO:0000256" key="1">
    <source>
        <dbReference type="ARBA" id="ARBA00009437"/>
    </source>
</evidence>
<evidence type="ECO:0000313" key="7">
    <source>
        <dbReference type="Proteomes" id="UP000063699"/>
    </source>
</evidence>
<dbReference type="InterPro" id="IPR036390">
    <property type="entry name" value="WH_DNA-bd_sf"/>
</dbReference>
<dbReference type="InterPro" id="IPR005119">
    <property type="entry name" value="LysR_subst-bd"/>
</dbReference>
<evidence type="ECO:0000256" key="3">
    <source>
        <dbReference type="ARBA" id="ARBA00023125"/>
    </source>
</evidence>
<dbReference type="PANTHER" id="PTHR30346">
    <property type="entry name" value="TRANSCRIPTIONAL DUAL REGULATOR HCAR-RELATED"/>
    <property type="match status" value="1"/>
</dbReference>
<name>A0A0N9I1F5_9PSEU</name>
<dbReference type="FunFam" id="1.10.10.10:FF:000001">
    <property type="entry name" value="LysR family transcriptional regulator"/>
    <property type="match status" value="1"/>
</dbReference>
<dbReference type="STRING" id="860235.AOZ06_16255"/>
<dbReference type="PANTHER" id="PTHR30346:SF29">
    <property type="entry name" value="LYSR SUBSTRATE-BINDING"/>
    <property type="match status" value="1"/>
</dbReference>
<keyword evidence="2" id="KW-0805">Transcription regulation</keyword>
<keyword evidence="7" id="KW-1185">Reference proteome</keyword>
<dbReference type="AlphaFoldDB" id="A0A0N9I1F5"/>
<sequence>MDTARLTVFRAVATLGSFTSAAKSLRYTQSAISRQIAVLEEGLGVALFDRQARGVRLTEEGRVLLAHAEAVLDRLDMARRELTAIRDLDGGRLRIGTFATAATALVPPAVVAFRRDFPHVELSVSDGLTAHLAARLRAGELDVAVVHQGPILDGLTTHELLADPQFVALPHGHRLAHRKTVRLAELATENWIAGSTSVENTLIGACLRSGFRPVVRYVVQEWTAKQGLVAAGLGVTLVPGLLASAVRPDVALARLRAADMRPRSVVAVIADRAVAQRFLPYLTDSARSLPGARTG</sequence>
<accession>A0A0N9I1F5</accession>
<dbReference type="Pfam" id="PF00126">
    <property type="entry name" value="HTH_1"/>
    <property type="match status" value="1"/>
</dbReference>
<dbReference type="Gene3D" id="1.10.10.10">
    <property type="entry name" value="Winged helix-like DNA-binding domain superfamily/Winged helix DNA-binding domain"/>
    <property type="match status" value="1"/>
</dbReference>
<dbReference type="InterPro" id="IPR036388">
    <property type="entry name" value="WH-like_DNA-bd_sf"/>
</dbReference>
<reference evidence="6 7" key="1">
    <citation type="submission" date="2015-07" db="EMBL/GenBank/DDBJ databases">
        <title>Genome sequencing of Kibdelosporangium phytohabitans.</title>
        <authorList>
            <person name="Qin S."/>
            <person name="Xing K."/>
        </authorList>
    </citation>
    <scope>NUCLEOTIDE SEQUENCE [LARGE SCALE GENOMIC DNA]</scope>
    <source>
        <strain evidence="6 7">KLBMP1111</strain>
    </source>
</reference>
<dbReference type="KEGG" id="kphy:AOZ06_16255"/>
<protein>
    <recommendedName>
        <fullName evidence="5">HTH lysR-type domain-containing protein</fullName>
    </recommendedName>
</protein>
<dbReference type="Gene3D" id="3.40.190.10">
    <property type="entry name" value="Periplasmic binding protein-like II"/>
    <property type="match status" value="2"/>
</dbReference>
<dbReference type="PRINTS" id="PR00039">
    <property type="entry name" value="HTHLYSR"/>
</dbReference>
<comment type="similarity">
    <text evidence="1">Belongs to the LysR transcriptional regulatory family.</text>
</comment>
<dbReference type="SUPFAM" id="SSF53850">
    <property type="entry name" value="Periplasmic binding protein-like II"/>
    <property type="match status" value="1"/>
</dbReference>
<dbReference type="GO" id="GO:0003700">
    <property type="term" value="F:DNA-binding transcription factor activity"/>
    <property type="evidence" value="ECO:0007669"/>
    <property type="project" value="InterPro"/>
</dbReference>
<dbReference type="GO" id="GO:0003677">
    <property type="term" value="F:DNA binding"/>
    <property type="evidence" value="ECO:0007669"/>
    <property type="project" value="UniProtKB-KW"/>
</dbReference>
<keyword evidence="4" id="KW-0804">Transcription</keyword>
<evidence type="ECO:0000259" key="5">
    <source>
        <dbReference type="PROSITE" id="PS50931"/>
    </source>
</evidence>
<evidence type="ECO:0000256" key="2">
    <source>
        <dbReference type="ARBA" id="ARBA00023015"/>
    </source>
</evidence>
<dbReference type="InterPro" id="IPR000847">
    <property type="entry name" value="LysR_HTH_N"/>
</dbReference>
<dbReference type="OrthoDB" id="3286335at2"/>
<dbReference type="PROSITE" id="PS50931">
    <property type="entry name" value="HTH_LYSR"/>
    <property type="match status" value="1"/>
</dbReference>
<keyword evidence="3" id="KW-0238">DNA-binding</keyword>